<reference evidence="1" key="1">
    <citation type="journal article" date="2020" name="Int. J. Syst. Evol. Microbiol.">
        <title>Aquipluma nitroreducens gen. nov. sp. nov., a novel facultatively anaerobic bacterium isolated from a freshwater lake.</title>
        <authorList>
            <person name="Watanabe M."/>
            <person name="Kojima H."/>
            <person name="Fukui M."/>
        </authorList>
    </citation>
    <scope>NUCLEOTIDE SEQUENCE</scope>
    <source>
        <strain evidence="1">MeG22</strain>
    </source>
</reference>
<evidence type="ECO:0000313" key="2">
    <source>
        <dbReference type="Proteomes" id="UP001193389"/>
    </source>
</evidence>
<sequence>MGKSNVAEKTVNGTEVAEVSPVAPTMTVVKEEKVEEAARKLTLEERIQRVEDLSLLIDRWKTLNDSRRKLQTFQIGADSLSSVISLRDSNGNEFKTSNSAVISSVIDEMKRTLDVKIHDVEELINL</sequence>
<name>A0A5K7S3N8_9BACT</name>
<dbReference type="RefSeq" id="WP_318349213.1">
    <property type="nucleotide sequence ID" value="NZ_AP018694.1"/>
</dbReference>
<keyword evidence="2" id="KW-1185">Reference proteome</keyword>
<organism evidence="1 2">
    <name type="scientific">Aquipluma nitroreducens</name>
    <dbReference type="NCBI Taxonomy" id="2010828"/>
    <lineage>
        <taxon>Bacteria</taxon>
        <taxon>Pseudomonadati</taxon>
        <taxon>Bacteroidota</taxon>
        <taxon>Bacteroidia</taxon>
        <taxon>Marinilabiliales</taxon>
        <taxon>Prolixibacteraceae</taxon>
        <taxon>Aquipluma</taxon>
    </lineage>
</organism>
<proteinExistence type="predicted"/>
<dbReference type="EMBL" id="AP018694">
    <property type="protein sequence ID" value="BBE16109.1"/>
    <property type="molecule type" value="Genomic_DNA"/>
</dbReference>
<protein>
    <submittedName>
        <fullName evidence="1">Uncharacterized protein</fullName>
    </submittedName>
</protein>
<accession>A0A5K7S3N8</accession>
<dbReference type="AlphaFoldDB" id="A0A5K7S3N8"/>
<dbReference type="Proteomes" id="UP001193389">
    <property type="component" value="Chromosome"/>
</dbReference>
<dbReference type="KEGG" id="anf:AQPE_0246"/>
<evidence type="ECO:0000313" key="1">
    <source>
        <dbReference type="EMBL" id="BBE16109.1"/>
    </source>
</evidence>
<gene>
    <name evidence="1" type="ORF">AQPE_0246</name>
</gene>